<name>A0A7N0SY09_KALFE</name>
<keyword evidence="4" id="KW-1185">Reference proteome</keyword>
<evidence type="ECO:0000313" key="3">
    <source>
        <dbReference type="EnsemblPlants" id="Kaladp0011s1347.1.v1.1"/>
    </source>
</evidence>
<dbReference type="Gramene" id="Kaladp0011s1347.1.v1.1">
    <property type="protein sequence ID" value="Kaladp0011s1347.1.v1.1"/>
    <property type="gene ID" value="Kaladp0011s1347.v1.1"/>
</dbReference>
<feature type="domain" description="Nuclease associated modular" evidence="2">
    <location>
        <begin position="126"/>
        <end position="153"/>
    </location>
</feature>
<dbReference type="EnsemblPlants" id="Kaladp0011s1347.1.v1.1">
    <property type="protein sequence ID" value="Kaladp0011s1347.1.v1.1"/>
    <property type="gene ID" value="Kaladp0011s1347.v1.1"/>
</dbReference>
<proteinExistence type="predicted"/>
<dbReference type="Proteomes" id="UP000594263">
    <property type="component" value="Unplaced"/>
</dbReference>
<dbReference type="OMA" id="ISKSIYH"/>
<sequence length="399" mass="46028">MSFRQLFLVPNFPDYVSRTTVWPPFGYVVDVIRVRQAASQLNCQVSVKRRMSTIISLSNPSTRVFSSENSVRSHAHAAFGFLKENSYNGQTESDRAFLYGEIEEDDGDDGPGEIYGAWSQTEMLRRKRIGLANKGKIPWNKGVTHNEVTRQKIKQRTIEALSNPKVRKKMSECYRDRSDECKERISLSLRHVWAKRLNYPRQREKFYLSWLDSIALAAKRGGKDQKELGWDSYDKMAEELALRKQQQALHEVKAKVKSMLRAKRDTNQKTNKLSELAQNGSGRPIVDQLRNKVRRKKCNKMDSDEGIVAPDESKLQIRLSKIHTRKPGTLSMKVEACNSMAWEKLDFEFAKRENRQKKVSLADQIRAAKNRREKLVTGKSRTSSSCKRAVTRREERVVA</sequence>
<organism evidence="3 4">
    <name type="scientific">Kalanchoe fedtschenkoi</name>
    <name type="common">Lavender scallops</name>
    <name type="synonym">South American air plant</name>
    <dbReference type="NCBI Taxonomy" id="63787"/>
    <lineage>
        <taxon>Eukaryota</taxon>
        <taxon>Viridiplantae</taxon>
        <taxon>Streptophyta</taxon>
        <taxon>Embryophyta</taxon>
        <taxon>Tracheophyta</taxon>
        <taxon>Spermatophyta</taxon>
        <taxon>Magnoliopsida</taxon>
        <taxon>eudicotyledons</taxon>
        <taxon>Gunneridae</taxon>
        <taxon>Pentapetalae</taxon>
        <taxon>Saxifragales</taxon>
        <taxon>Crassulaceae</taxon>
        <taxon>Kalanchoe</taxon>
    </lineage>
</organism>
<evidence type="ECO:0000256" key="1">
    <source>
        <dbReference type="SAM" id="MobiDB-lite"/>
    </source>
</evidence>
<accession>A0A7N0SY09</accession>
<evidence type="ECO:0000313" key="4">
    <source>
        <dbReference type="Proteomes" id="UP000594263"/>
    </source>
</evidence>
<evidence type="ECO:0000259" key="2">
    <source>
        <dbReference type="Pfam" id="PF07460"/>
    </source>
</evidence>
<reference evidence="3" key="1">
    <citation type="submission" date="2021-01" db="UniProtKB">
        <authorList>
            <consortium name="EnsemblPlants"/>
        </authorList>
    </citation>
    <scope>IDENTIFICATION</scope>
</reference>
<dbReference type="PANTHER" id="PTHR34199:SF1">
    <property type="entry name" value="HISTONE-LYSINE N-METHYLTRANSFERASE, H3 LYSINE-79 SPECIFIC-LIKE PROTEIN"/>
    <property type="match status" value="1"/>
</dbReference>
<dbReference type="GO" id="GO:0003677">
    <property type="term" value="F:DNA binding"/>
    <property type="evidence" value="ECO:0007669"/>
    <property type="project" value="InterPro"/>
</dbReference>
<dbReference type="InterPro" id="IPR003611">
    <property type="entry name" value="NUMOD3"/>
</dbReference>
<dbReference type="Pfam" id="PF07460">
    <property type="entry name" value="NUMOD3"/>
    <property type="match status" value="1"/>
</dbReference>
<dbReference type="PANTHER" id="PTHR34199">
    <property type="entry name" value="NUMOD3 MOTIF FAMILY PROTEIN, EXPRESSED"/>
    <property type="match status" value="1"/>
</dbReference>
<protein>
    <recommendedName>
        <fullName evidence="2">Nuclease associated modular domain-containing protein</fullName>
    </recommendedName>
</protein>
<feature type="region of interest" description="Disordered" evidence="1">
    <location>
        <begin position="372"/>
        <end position="399"/>
    </location>
</feature>
<dbReference type="AlphaFoldDB" id="A0A7N0SY09"/>